<accession>A0A1R3GXN3</accession>
<dbReference type="EMBL" id="AWWV01013106">
    <property type="protein sequence ID" value="OMO62888.1"/>
    <property type="molecule type" value="Genomic_DNA"/>
</dbReference>
<protein>
    <submittedName>
        <fullName evidence="1">Uncharacterized protein</fullName>
    </submittedName>
</protein>
<dbReference type="AlphaFoldDB" id="A0A1R3GXN3"/>
<gene>
    <name evidence="1" type="ORF">CCACVL1_22585</name>
</gene>
<comment type="caution">
    <text evidence="1">The sequence shown here is derived from an EMBL/GenBank/DDBJ whole genome shotgun (WGS) entry which is preliminary data.</text>
</comment>
<reference evidence="1 2" key="1">
    <citation type="submission" date="2013-09" db="EMBL/GenBank/DDBJ databases">
        <title>Corchorus capsularis genome sequencing.</title>
        <authorList>
            <person name="Alam M."/>
            <person name="Haque M.S."/>
            <person name="Islam M.S."/>
            <person name="Emdad E.M."/>
            <person name="Islam M.M."/>
            <person name="Ahmed B."/>
            <person name="Halim A."/>
            <person name="Hossen Q.M.M."/>
            <person name="Hossain M.Z."/>
            <person name="Ahmed R."/>
            <person name="Khan M.M."/>
            <person name="Islam R."/>
            <person name="Rashid M.M."/>
            <person name="Khan S.A."/>
            <person name="Rahman M.S."/>
            <person name="Alam M."/>
        </authorList>
    </citation>
    <scope>NUCLEOTIDE SEQUENCE [LARGE SCALE GENOMIC DNA]</scope>
    <source>
        <strain evidence="2">cv. CVL-1</strain>
        <tissue evidence="1">Whole seedling</tissue>
    </source>
</reference>
<evidence type="ECO:0000313" key="1">
    <source>
        <dbReference type="EMBL" id="OMO62888.1"/>
    </source>
</evidence>
<evidence type="ECO:0000313" key="2">
    <source>
        <dbReference type="Proteomes" id="UP000188268"/>
    </source>
</evidence>
<dbReference type="Gramene" id="OMO62888">
    <property type="protein sequence ID" value="OMO62888"/>
    <property type="gene ID" value="CCACVL1_22585"/>
</dbReference>
<name>A0A1R3GXN3_COCAP</name>
<sequence>MAPRDNNIMLWAYPGSFGEDFCSQTTNGTSILRLMNTYLQTGMT</sequence>
<keyword evidence="2" id="KW-1185">Reference proteome</keyword>
<organism evidence="1 2">
    <name type="scientific">Corchorus capsularis</name>
    <name type="common">Jute</name>
    <dbReference type="NCBI Taxonomy" id="210143"/>
    <lineage>
        <taxon>Eukaryota</taxon>
        <taxon>Viridiplantae</taxon>
        <taxon>Streptophyta</taxon>
        <taxon>Embryophyta</taxon>
        <taxon>Tracheophyta</taxon>
        <taxon>Spermatophyta</taxon>
        <taxon>Magnoliopsida</taxon>
        <taxon>eudicotyledons</taxon>
        <taxon>Gunneridae</taxon>
        <taxon>Pentapetalae</taxon>
        <taxon>rosids</taxon>
        <taxon>malvids</taxon>
        <taxon>Malvales</taxon>
        <taxon>Malvaceae</taxon>
        <taxon>Grewioideae</taxon>
        <taxon>Apeibeae</taxon>
        <taxon>Corchorus</taxon>
    </lineage>
</organism>
<proteinExistence type="predicted"/>
<dbReference type="Proteomes" id="UP000188268">
    <property type="component" value="Unassembled WGS sequence"/>
</dbReference>